<keyword evidence="2 3" id="KW-0812">Transmembrane</keyword>
<dbReference type="Proteomes" id="UP000051952">
    <property type="component" value="Unassembled WGS sequence"/>
</dbReference>
<evidence type="ECO:0000313" key="3">
    <source>
        <dbReference type="EMBL" id="CUF96479.1"/>
    </source>
</evidence>
<keyword evidence="2" id="KW-1133">Transmembrane helix</keyword>
<dbReference type="AlphaFoldDB" id="A0A0S4IQJ0"/>
<protein>
    <submittedName>
        <fullName evidence="3">Transmembrane protein, putative</fullName>
    </submittedName>
</protein>
<sequence>MSAPASPVGSTRPPPLQPVMLQPVAPPLPHVYWTPQALADVVSVPYILMVAYFIGCAFSIGNYVGYFRYNYNNMYSDGVGRAYIAFVIIGTATFILFSSVVWLWAAKYSAAPSLRAQRLQWGIWAIFVLKDFPLFVIELDAIMCCGWNSSYQGFVFVVQCIFATFSFSFTWLSFIWRAAGVLQQYFGSFHEVTLKTGAEQVLIFNTPEPLNVEGGYARGYTGGSPPRFDQANITWSGNRHHGDYQPPVPHPTPMSRYSPPSSPLGRYVQEPGSTRSTGAFSPAGDEPPYNFRSSIPMSSPADQLPVRRQPVPSPWDRRPSPPSAQRSAMRAYDTHYNDPQSPLSRSRGSMTGFDGPPQGFVVDRYAI</sequence>
<feature type="compositionally biased region" description="Polar residues" evidence="1">
    <location>
        <begin position="291"/>
        <end position="301"/>
    </location>
</feature>
<reference evidence="4" key="1">
    <citation type="submission" date="2015-09" db="EMBL/GenBank/DDBJ databases">
        <authorList>
            <consortium name="Pathogen Informatics"/>
        </authorList>
    </citation>
    <scope>NUCLEOTIDE SEQUENCE [LARGE SCALE GENOMIC DNA]</scope>
    <source>
        <strain evidence="4">Lake Konstanz</strain>
    </source>
</reference>
<evidence type="ECO:0000313" key="4">
    <source>
        <dbReference type="Proteomes" id="UP000051952"/>
    </source>
</evidence>
<feature type="transmembrane region" description="Helical" evidence="2">
    <location>
        <begin position="81"/>
        <end position="105"/>
    </location>
</feature>
<feature type="transmembrane region" description="Helical" evidence="2">
    <location>
        <begin position="46"/>
        <end position="69"/>
    </location>
</feature>
<dbReference type="OrthoDB" id="248606at2759"/>
<organism evidence="3 4">
    <name type="scientific">Bodo saltans</name>
    <name type="common">Flagellated protozoan</name>
    <dbReference type="NCBI Taxonomy" id="75058"/>
    <lineage>
        <taxon>Eukaryota</taxon>
        <taxon>Discoba</taxon>
        <taxon>Euglenozoa</taxon>
        <taxon>Kinetoplastea</taxon>
        <taxon>Metakinetoplastina</taxon>
        <taxon>Eubodonida</taxon>
        <taxon>Bodonidae</taxon>
        <taxon>Bodo</taxon>
    </lineage>
</organism>
<feature type="compositionally biased region" description="Polar residues" evidence="1">
    <location>
        <begin position="337"/>
        <end position="349"/>
    </location>
</feature>
<name>A0A0S4IQJ0_BODSA</name>
<evidence type="ECO:0000256" key="2">
    <source>
        <dbReference type="SAM" id="Phobius"/>
    </source>
</evidence>
<feature type="region of interest" description="Disordered" evidence="1">
    <location>
        <begin position="234"/>
        <end position="367"/>
    </location>
</feature>
<feature type="transmembrane region" description="Helical" evidence="2">
    <location>
        <begin position="121"/>
        <end position="142"/>
    </location>
</feature>
<keyword evidence="4" id="KW-1185">Reference proteome</keyword>
<dbReference type="EMBL" id="CYKH01000465">
    <property type="protein sequence ID" value="CUF96479.1"/>
    <property type="molecule type" value="Genomic_DNA"/>
</dbReference>
<keyword evidence="2" id="KW-0472">Membrane</keyword>
<dbReference type="VEuPathDB" id="TriTrypDB:BSAL_67980"/>
<accession>A0A0S4IQJ0</accession>
<feature type="transmembrane region" description="Helical" evidence="2">
    <location>
        <begin position="154"/>
        <end position="176"/>
    </location>
</feature>
<gene>
    <name evidence="3" type="ORF">BSAL_67980</name>
</gene>
<proteinExistence type="predicted"/>
<evidence type="ECO:0000256" key="1">
    <source>
        <dbReference type="SAM" id="MobiDB-lite"/>
    </source>
</evidence>